<dbReference type="InterPro" id="IPR006311">
    <property type="entry name" value="TAT_signal"/>
</dbReference>
<accession>A0A6B9FPG6</accession>
<dbReference type="GO" id="GO:0016829">
    <property type="term" value="F:lyase activity"/>
    <property type="evidence" value="ECO:0007669"/>
    <property type="project" value="InterPro"/>
</dbReference>
<sequence>MVPRRAGAALPHRAGGHRRPQGRPRRRLRAPAGRRVSAPTRRRLIQGAGALALAGSLPAAAAEAEVTARLARYMAAAREQALPPEVLTACKHRILDTLAAMVSGARMRPGEMALTYVRGLGGTEQAGVVASGFRTTTVNAALANAMCAHADETDDFEPVTKAHPGCATVPAALALAELHGNSGAEFVRAVALGYDLCCRLLLALGPDLVRGAHRSAEGTSSTFGALGAAASLARLDERGMRFALSYAAQQVSGLWSWVRDKDHVEKAFDFAGMGARNGVTAVGMVEAGLTGVADVLDGRHNLLNALSTAPKPELMLDGLGSRFFVTETAIKTFSVGYPIQSPLDATLMLRRQYGLTPETVRHILVKVPTDAVGIVGSSAMPDVSCQHLVALALVKGGVSFADSHDAGLMHDPAIAAERAKVELVGDPALMDPAAPRGAVVAITLADGRTVEHHTRHPPGTKENPLSTEAVNAKARDLMAPVLGPDATERLIARVNALEAVADMRELRPLLTA</sequence>
<evidence type="ECO:0000259" key="4">
    <source>
        <dbReference type="Pfam" id="PF19305"/>
    </source>
</evidence>
<dbReference type="EMBL" id="CP043538">
    <property type="protein sequence ID" value="QGY04523.1"/>
    <property type="molecule type" value="Genomic_DNA"/>
</dbReference>
<reference evidence="5 6" key="1">
    <citation type="journal article" date="2012" name="Genet. Mol. Biol.">
        <title>Analysis of 16S rRNA and mxaF genes revealing insights into Methylobacterium niche-specific plant association.</title>
        <authorList>
            <person name="Dourado M.N."/>
            <person name="Andreote F.D."/>
            <person name="Dini-Andreote F."/>
            <person name="Conti R."/>
            <person name="Araujo J.M."/>
            <person name="Araujo W.L."/>
        </authorList>
    </citation>
    <scope>NUCLEOTIDE SEQUENCE [LARGE SCALE GENOMIC DNA]</scope>
    <source>
        <strain evidence="5 6">SR1.6/6</strain>
    </source>
</reference>
<dbReference type="AlphaFoldDB" id="A0A6B9FPG6"/>
<feature type="domain" description="MmgE/PrpD N-terminal" evidence="3">
    <location>
        <begin position="69"/>
        <end position="313"/>
    </location>
</feature>
<proteinExistence type="inferred from homology"/>
<evidence type="ECO:0000256" key="1">
    <source>
        <dbReference type="ARBA" id="ARBA00006174"/>
    </source>
</evidence>
<dbReference type="PROSITE" id="PS51318">
    <property type="entry name" value="TAT"/>
    <property type="match status" value="1"/>
</dbReference>
<dbReference type="InterPro" id="IPR042183">
    <property type="entry name" value="MmgE/PrpD_sf_1"/>
</dbReference>
<dbReference type="InterPro" id="IPR045337">
    <property type="entry name" value="MmgE_PrpD_C"/>
</dbReference>
<evidence type="ECO:0000313" key="5">
    <source>
        <dbReference type="EMBL" id="QGY04523.1"/>
    </source>
</evidence>
<name>A0A6B9FPG6_9HYPH</name>
<feature type="region of interest" description="Disordered" evidence="2">
    <location>
        <begin position="1"/>
        <end position="38"/>
    </location>
</feature>
<dbReference type="PANTHER" id="PTHR16943:SF8">
    <property type="entry name" value="2-METHYLCITRATE DEHYDRATASE"/>
    <property type="match status" value="1"/>
</dbReference>
<feature type="compositionally biased region" description="Basic residues" evidence="2">
    <location>
        <begin position="14"/>
        <end position="29"/>
    </location>
</feature>
<dbReference type="KEGG" id="mmes:MMSR116_23365"/>
<dbReference type="InterPro" id="IPR045336">
    <property type="entry name" value="MmgE_PrpD_N"/>
</dbReference>
<evidence type="ECO:0000259" key="3">
    <source>
        <dbReference type="Pfam" id="PF03972"/>
    </source>
</evidence>
<evidence type="ECO:0000313" key="6">
    <source>
        <dbReference type="Proteomes" id="UP000012488"/>
    </source>
</evidence>
<dbReference type="SUPFAM" id="SSF103378">
    <property type="entry name" value="2-methylcitrate dehydratase PrpD"/>
    <property type="match status" value="1"/>
</dbReference>
<dbReference type="InterPro" id="IPR042188">
    <property type="entry name" value="MmgE/PrpD_sf_2"/>
</dbReference>
<protein>
    <submittedName>
        <fullName evidence="5">MmgE/PrpD family protein</fullName>
    </submittedName>
</protein>
<dbReference type="Gene3D" id="3.30.1330.120">
    <property type="entry name" value="2-methylcitrate dehydratase PrpD"/>
    <property type="match status" value="1"/>
</dbReference>
<dbReference type="Pfam" id="PF03972">
    <property type="entry name" value="MmgE_PrpD_N"/>
    <property type="match status" value="1"/>
</dbReference>
<feature type="domain" description="MmgE/PrpD C-terminal" evidence="4">
    <location>
        <begin position="333"/>
        <end position="497"/>
    </location>
</feature>
<dbReference type="Proteomes" id="UP000012488">
    <property type="component" value="Chromosome"/>
</dbReference>
<dbReference type="PANTHER" id="PTHR16943">
    <property type="entry name" value="2-METHYLCITRATE DEHYDRATASE-RELATED"/>
    <property type="match status" value="1"/>
</dbReference>
<organism evidence="5 6">
    <name type="scientific">Methylobacterium mesophilicum SR1.6/6</name>
    <dbReference type="NCBI Taxonomy" id="908290"/>
    <lineage>
        <taxon>Bacteria</taxon>
        <taxon>Pseudomonadati</taxon>
        <taxon>Pseudomonadota</taxon>
        <taxon>Alphaproteobacteria</taxon>
        <taxon>Hyphomicrobiales</taxon>
        <taxon>Methylobacteriaceae</taxon>
        <taxon>Methylobacterium</taxon>
    </lineage>
</organism>
<comment type="similarity">
    <text evidence="1">Belongs to the PrpD family.</text>
</comment>
<dbReference type="InterPro" id="IPR036148">
    <property type="entry name" value="MmgE/PrpD_sf"/>
</dbReference>
<evidence type="ECO:0000256" key="2">
    <source>
        <dbReference type="SAM" id="MobiDB-lite"/>
    </source>
</evidence>
<reference evidence="5 6" key="2">
    <citation type="journal article" date="2013" name="Genome Announc.">
        <title>Draft Genome Sequence of Methylobacterium mesophilicum Strain SR1.6/6, Isolated from Citrus sinensis.</title>
        <authorList>
            <person name="Marinho Almeida D."/>
            <person name="Dini-Andreote F."/>
            <person name="Camargo Neves A.A."/>
            <person name="Juca Ramos R.T."/>
            <person name="Andreote F.D."/>
            <person name="Carneiro A.R."/>
            <person name="Oliveira de Souza Lima A."/>
            <person name="Caracciolo Gomes de Sa P.H."/>
            <person name="Ribeiro Barbosa M.S."/>
            <person name="Araujo W.L."/>
            <person name="Silva A."/>
        </authorList>
    </citation>
    <scope>NUCLEOTIDE SEQUENCE [LARGE SCALE GENOMIC DNA]</scope>
    <source>
        <strain evidence="5 6">SR1.6/6</strain>
    </source>
</reference>
<gene>
    <name evidence="5" type="ORF">MMSR116_23365</name>
</gene>
<dbReference type="Gene3D" id="1.10.4100.10">
    <property type="entry name" value="2-methylcitrate dehydratase PrpD"/>
    <property type="match status" value="1"/>
</dbReference>
<dbReference type="InterPro" id="IPR005656">
    <property type="entry name" value="MmgE_PrpD"/>
</dbReference>
<dbReference type="OrthoDB" id="5415580at2"/>
<dbReference type="Pfam" id="PF19305">
    <property type="entry name" value="MmgE_PrpD_C"/>
    <property type="match status" value="1"/>
</dbReference>